<sequence>MTNIGADRFLPARLSLPESAEAARSYKGCDLFRNATQTAFGAGRQGATYMFAGERPGDQEDRRGAPFVGPAGRMLDRGPEEAGIDRDFVYVTNGDKHFTFEPRGKRRIQQKPTTAEIEHVGKIMLCGGHSLRGPVVREARRRSDRSLR</sequence>
<dbReference type="SUPFAM" id="SSF52141">
    <property type="entry name" value="Uracil-DNA glycosylase-like"/>
    <property type="match status" value="1"/>
</dbReference>
<evidence type="ECO:0000256" key="2">
    <source>
        <dbReference type="ARBA" id="ARBA00022723"/>
    </source>
</evidence>
<dbReference type="InterPro" id="IPR005122">
    <property type="entry name" value="Uracil-DNA_glycosylase-like"/>
</dbReference>
<dbReference type="GO" id="GO:0006281">
    <property type="term" value="P:DNA repair"/>
    <property type="evidence" value="ECO:0007669"/>
    <property type="project" value="UniProtKB-KW"/>
</dbReference>
<name>A0A8J3X713_9ACTN</name>
<protein>
    <recommendedName>
        <fullName evidence="9">Uracil-DNA glycosylase-like domain-containing protein</fullName>
    </recommendedName>
</protein>
<evidence type="ECO:0000313" key="10">
    <source>
        <dbReference type="EMBL" id="GII29404.1"/>
    </source>
</evidence>
<keyword evidence="11" id="KW-1185">Reference proteome</keyword>
<dbReference type="InterPro" id="IPR036895">
    <property type="entry name" value="Uracil-DNA_glycosylase-like_sf"/>
</dbReference>
<evidence type="ECO:0000256" key="5">
    <source>
        <dbReference type="ARBA" id="ARBA00023004"/>
    </source>
</evidence>
<keyword evidence="2" id="KW-0479">Metal-binding</keyword>
<comment type="caution">
    <text evidence="10">The sequence shown here is derived from an EMBL/GenBank/DDBJ whole genome shotgun (WGS) entry which is preliminary data.</text>
</comment>
<dbReference type="GO" id="GO:0046872">
    <property type="term" value="F:metal ion binding"/>
    <property type="evidence" value="ECO:0007669"/>
    <property type="project" value="UniProtKB-KW"/>
</dbReference>
<organism evidence="10 11">
    <name type="scientific">Planotetraspora mira</name>
    <dbReference type="NCBI Taxonomy" id="58121"/>
    <lineage>
        <taxon>Bacteria</taxon>
        <taxon>Bacillati</taxon>
        <taxon>Actinomycetota</taxon>
        <taxon>Actinomycetes</taxon>
        <taxon>Streptosporangiales</taxon>
        <taxon>Streptosporangiaceae</taxon>
        <taxon>Planotetraspora</taxon>
    </lineage>
</organism>
<evidence type="ECO:0000256" key="4">
    <source>
        <dbReference type="ARBA" id="ARBA00022801"/>
    </source>
</evidence>
<dbReference type="EMBL" id="BOOO01000015">
    <property type="protein sequence ID" value="GII29404.1"/>
    <property type="molecule type" value="Genomic_DNA"/>
</dbReference>
<keyword evidence="7" id="KW-0234">DNA repair</keyword>
<dbReference type="PANTHER" id="PTHR33693">
    <property type="entry name" value="TYPE-5 URACIL-DNA GLYCOSYLASE"/>
    <property type="match status" value="1"/>
</dbReference>
<keyword evidence="4" id="KW-0378">Hydrolase</keyword>
<dbReference type="Proteomes" id="UP000650628">
    <property type="component" value="Unassembled WGS sequence"/>
</dbReference>
<dbReference type="Pfam" id="PF03167">
    <property type="entry name" value="UDG"/>
    <property type="match status" value="1"/>
</dbReference>
<gene>
    <name evidence="10" type="ORF">Pmi06nite_28460</name>
</gene>
<proteinExistence type="predicted"/>
<evidence type="ECO:0000259" key="9">
    <source>
        <dbReference type="Pfam" id="PF03167"/>
    </source>
</evidence>
<reference evidence="10 11" key="1">
    <citation type="submission" date="2021-01" db="EMBL/GenBank/DDBJ databases">
        <title>Whole genome shotgun sequence of Planotetraspora mira NBRC 15435.</title>
        <authorList>
            <person name="Komaki H."/>
            <person name="Tamura T."/>
        </authorList>
    </citation>
    <scope>NUCLEOTIDE SEQUENCE [LARGE SCALE GENOMIC DNA]</scope>
    <source>
        <strain evidence="10 11">NBRC 15435</strain>
    </source>
</reference>
<evidence type="ECO:0000256" key="7">
    <source>
        <dbReference type="ARBA" id="ARBA00023204"/>
    </source>
</evidence>
<keyword evidence="1" id="KW-0004">4Fe-4S</keyword>
<accession>A0A8J3X713</accession>
<evidence type="ECO:0000256" key="1">
    <source>
        <dbReference type="ARBA" id="ARBA00022485"/>
    </source>
</evidence>
<feature type="domain" description="Uracil-DNA glycosylase-like" evidence="9">
    <location>
        <begin position="40"/>
        <end position="118"/>
    </location>
</feature>
<evidence type="ECO:0000313" key="11">
    <source>
        <dbReference type="Proteomes" id="UP000650628"/>
    </source>
</evidence>
<feature type="compositionally biased region" description="Basic and acidic residues" evidence="8">
    <location>
        <begin position="55"/>
        <end position="64"/>
    </location>
</feature>
<keyword evidence="3" id="KW-0227">DNA damage</keyword>
<dbReference type="PANTHER" id="PTHR33693:SF9">
    <property type="entry name" value="TYPE-4 URACIL-DNA GLYCOSYLASE"/>
    <property type="match status" value="1"/>
</dbReference>
<keyword evidence="6" id="KW-0411">Iron-sulfur</keyword>
<dbReference type="AlphaFoldDB" id="A0A8J3X713"/>
<dbReference type="InterPro" id="IPR051536">
    <property type="entry name" value="UDG_Type-4/5"/>
</dbReference>
<feature type="region of interest" description="Disordered" evidence="8">
    <location>
        <begin position="53"/>
        <end position="79"/>
    </location>
</feature>
<dbReference type="Gene3D" id="3.40.470.10">
    <property type="entry name" value="Uracil-DNA glycosylase-like domain"/>
    <property type="match status" value="1"/>
</dbReference>
<evidence type="ECO:0000256" key="8">
    <source>
        <dbReference type="SAM" id="MobiDB-lite"/>
    </source>
</evidence>
<keyword evidence="5" id="KW-0408">Iron</keyword>
<dbReference type="GO" id="GO:0097506">
    <property type="term" value="F:deaminated base DNA N-glycosylase activity"/>
    <property type="evidence" value="ECO:0007669"/>
    <property type="project" value="UniProtKB-ARBA"/>
</dbReference>
<evidence type="ECO:0000256" key="6">
    <source>
        <dbReference type="ARBA" id="ARBA00023014"/>
    </source>
</evidence>
<dbReference type="GO" id="GO:0051539">
    <property type="term" value="F:4 iron, 4 sulfur cluster binding"/>
    <property type="evidence" value="ECO:0007669"/>
    <property type="project" value="UniProtKB-KW"/>
</dbReference>
<evidence type="ECO:0000256" key="3">
    <source>
        <dbReference type="ARBA" id="ARBA00022763"/>
    </source>
</evidence>